<dbReference type="EMBL" id="BAABGT010000009">
    <property type="protein sequence ID" value="GAA4537154.1"/>
    <property type="molecule type" value="Genomic_DNA"/>
</dbReference>
<dbReference type="Gene3D" id="3.40.30.120">
    <property type="match status" value="1"/>
</dbReference>
<dbReference type="GO" id="GO:0004497">
    <property type="term" value="F:monooxygenase activity"/>
    <property type="evidence" value="ECO:0007669"/>
    <property type="project" value="UniProtKB-KW"/>
</dbReference>
<proteinExistence type="predicted"/>
<dbReference type="PANTHER" id="PTHR43004">
    <property type="entry name" value="TRK SYSTEM POTASSIUM UPTAKE PROTEIN"/>
    <property type="match status" value="1"/>
</dbReference>
<dbReference type="InterPro" id="IPR002938">
    <property type="entry name" value="FAD-bd"/>
</dbReference>
<reference evidence="5" key="1">
    <citation type="journal article" date="2019" name="Int. J. Syst. Evol. Microbiol.">
        <title>The Global Catalogue of Microorganisms (GCM) 10K type strain sequencing project: providing services to taxonomists for standard genome sequencing and annotation.</title>
        <authorList>
            <consortium name="The Broad Institute Genomics Platform"/>
            <consortium name="The Broad Institute Genome Sequencing Center for Infectious Disease"/>
            <person name="Wu L."/>
            <person name="Ma J."/>
        </authorList>
    </citation>
    <scope>NUCLEOTIDE SEQUENCE [LARGE SCALE GENOMIC DNA]</scope>
    <source>
        <strain evidence="5">JCM 17906</strain>
    </source>
</reference>
<keyword evidence="4" id="KW-0503">Monooxygenase</keyword>
<evidence type="ECO:0000256" key="2">
    <source>
        <dbReference type="ARBA" id="ARBA00022827"/>
    </source>
</evidence>
<dbReference type="InterPro" id="IPR050641">
    <property type="entry name" value="RIFMO-like"/>
</dbReference>
<evidence type="ECO:0000313" key="4">
    <source>
        <dbReference type="EMBL" id="GAA4537154.1"/>
    </source>
</evidence>
<comment type="caution">
    <text evidence="4">The sequence shown here is derived from an EMBL/GenBank/DDBJ whole genome shotgun (WGS) entry which is preliminary data.</text>
</comment>
<sequence length="607" mass="64561">MTHEHPSARHLPTEVPVLVVGGGPAGLVSSLALARYGVDSLLVERHPGTAHTPRAHIVNQRTVEIMRHLGIEDRFLAVATPQELMRNNLWVTSLAGREVVRSETWGTGARVAGNYRAASPCPMANCPQTVFEPMLVEAARDAGADIRFGVELESFTEDADGVTAVVRDRESGTEHVVRARYLIGADGARSRVLQQTGLTVEGPAGLAHAANVWFEADLAPYLAHRPGVLIWNVMPGPLPPLRLGTIICHKPFTEFVLVFMYDPDEDDLAELTTEDLVGRVRAAVGDDDLPVTIKGTAGWQVNAQVAPRYSRGRAFCMGDAVHRHPPTNGLGLNMSVADAYNLAWKLALVLDGRAGTSLLDTYSTERQPVGARGVGRAITSLGDMATVDAALGLVPGQSTDEGWTALAGLDAPGAEGRARRAALRDAISLTDHQFNAHGLELGYRYPEGALVPEPAGAPGTDNATDDLVYHPTTAPGARLPHARLELDGAALSTLDLVDGLEFALLTGPSGEGWIPAAAAVSAQTGVPIRVHVIGRTGAGPADPYREWESLREVDPDGCVLVRPDRHIAWRATHLEPEPAALLCDVVSRTLGLPEPARPGRRPVAAPA</sequence>
<keyword evidence="2" id="KW-0274">FAD</keyword>
<keyword evidence="5" id="KW-1185">Reference proteome</keyword>
<dbReference type="Gene3D" id="3.30.9.10">
    <property type="entry name" value="D-Amino Acid Oxidase, subunit A, domain 2"/>
    <property type="match status" value="1"/>
</dbReference>
<dbReference type="Pfam" id="PF21274">
    <property type="entry name" value="Rng_hyd_C"/>
    <property type="match status" value="1"/>
</dbReference>
<name>A0ABP8RFT4_9PSEU</name>
<dbReference type="RefSeq" id="WP_345412266.1">
    <property type="nucleotide sequence ID" value="NZ_BAABGT010000009.1"/>
</dbReference>
<evidence type="ECO:0000256" key="1">
    <source>
        <dbReference type="ARBA" id="ARBA00022630"/>
    </source>
</evidence>
<feature type="domain" description="FAD-binding" evidence="3">
    <location>
        <begin position="14"/>
        <end position="374"/>
    </location>
</feature>
<dbReference type="Gene3D" id="3.50.50.60">
    <property type="entry name" value="FAD/NAD(P)-binding domain"/>
    <property type="match status" value="1"/>
</dbReference>
<dbReference type="SUPFAM" id="SSF51905">
    <property type="entry name" value="FAD/NAD(P)-binding domain"/>
    <property type="match status" value="1"/>
</dbReference>
<protein>
    <submittedName>
        <fullName evidence="4">FAD-dependent monooxygenase</fullName>
    </submittedName>
</protein>
<evidence type="ECO:0000259" key="3">
    <source>
        <dbReference type="Pfam" id="PF01494"/>
    </source>
</evidence>
<accession>A0ABP8RFT4</accession>
<dbReference type="InterPro" id="IPR036188">
    <property type="entry name" value="FAD/NAD-bd_sf"/>
</dbReference>
<gene>
    <name evidence="4" type="ORF">GCM10023175_05260</name>
</gene>
<dbReference type="Pfam" id="PF01494">
    <property type="entry name" value="FAD_binding_3"/>
    <property type="match status" value="1"/>
</dbReference>
<dbReference type="PRINTS" id="PR00420">
    <property type="entry name" value="RNGMNOXGNASE"/>
</dbReference>
<dbReference type="Proteomes" id="UP001501598">
    <property type="component" value="Unassembled WGS sequence"/>
</dbReference>
<keyword evidence="1" id="KW-0285">Flavoprotein</keyword>
<keyword evidence="4" id="KW-0560">Oxidoreductase</keyword>
<dbReference type="PANTHER" id="PTHR43004:SF8">
    <property type="entry name" value="FAD-BINDING DOMAIN-CONTAINING PROTEIN-RELATED"/>
    <property type="match status" value="1"/>
</dbReference>
<evidence type="ECO:0000313" key="5">
    <source>
        <dbReference type="Proteomes" id="UP001501598"/>
    </source>
</evidence>
<organism evidence="4 5">
    <name type="scientific">Pseudonocardia xishanensis</name>
    <dbReference type="NCBI Taxonomy" id="630995"/>
    <lineage>
        <taxon>Bacteria</taxon>
        <taxon>Bacillati</taxon>
        <taxon>Actinomycetota</taxon>
        <taxon>Actinomycetes</taxon>
        <taxon>Pseudonocardiales</taxon>
        <taxon>Pseudonocardiaceae</taxon>
        <taxon>Pseudonocardia</taxon>
    </lineage>
</organism>